<name>A0A4R5A7X1_9ACTN</name>
<keyword evidence="1" id="KW-0472">Membrane</keyword>
<organism evidence="2 3">
    <name type="scientific">Actinomadura rubrisoli</name>
    <dbReference type="NCBI Taxonomy" id="2530368"/>
    <lineage>
        <taxon>Bacteria</taxon>
        <taxon>Bacillati</taxon>
        <taxon>Actinomycetota</taxon>
        <taxon>Actinomycetes</taxon>
        <taxon>Streptosporangiales</taxon>
        <taxon>Thermomonosporaceae</taxon>
        <taxon>Actinomadura</taxon>
    </lineage>
</organism>
<keyword evidence="1" id="KW-1133">Transmembrane helix</keyword>
<keyword evidence="2" id="KW-0808">Transferase</keyword>
<dbReference type="AlphaFoldDB" id="A0A4R5A7X1"/>
<evidence type="ECO:0000313" key="2">
    <source>
        <dbReference type="EMBL" id="TDD66754.1"/>
    </source>
</evidence>
<keyword evidence="1" id="KW-0812">Transmembrane</keyword>
<sequence>MALRWTIRLRLTLLYGGLFVAAGAVLLAVTYVLATRALPWAGVFPPPKPDLSLPVE</sequence>
<accession>A0A4R5A7X1</accession>
<evidence type="ECO:0000256" key="1">
    <source>
        <dbReference type="SAM" id="Phobius"/>
    </source>
</evidence>
<protein>
    <submittedName>
        <fullName evidence="2">Two-component sensor histidine kinase</fullName>
    </submittedName>
</protein>
<feature type="transmembrane region" description="Helical" evidence="1">
    <location>
        <begin position="12"/>
        <end position="34"/>
    </location>
</feature>
<proteinExistence type="predicted"/>
<dbReference type="GO" id="GO:0016301">
    <property type="term" value="F:kinase activity"/>
    <property type="evidence" value="ECO:0007669"/>
    <property type="project" value="UniProtKB-KW"/>
</dbReference>
<gene>
    <name evidence="2" type="ORF">E1298_40100</name>
</gene>
<feature type="non-terminal residue" evidence="2">
    <location>
        <position position="56"/>
    </location>
</feature>
<keyword evidence="3" id="KW-1185">Reference proteome</keyword>
<evidence type="ECO:0000313" key="3">
    <source>
        <dbReference type="Proteomes" id="UP000294513"/>
    </source>
</evidence>
<dbReference type="Proteomes" id="UP000294513">
    <property type="component" value="Unassembled WGS sequence"/>
</dbReference>
<keyword evidence="2" id="KW-0418">Kinase</keyword>
<dbReference type="EMBL" id="SMKU01000377">
    <property type="protein sequence ID" value="TDD66754.1"/>
    <property type="molecule type" value="Genomic_DNA"/>
</dbReference>
<comment type="caution">
    <text evidence="2">The sequence shown here is derived from an EMBL/GenBank/DDBJ whole genome shotgun (WGS) entry which is preliminary data.</text>
</comment>
<reference evidence="2 3" key="1">
    <citation type="submission" date="2019-03" db="EMBL/GenBank/DDBJ databases">
        <title>Draft genome sequences of novel Actinobacteria.</title>
        <authorList>
            <person name="Sahin N."/>
            <person name="Ay H."/>
            <person name="Saygin H."/>
        </authorList>
    </citation>
    <scope>NUCLEOTIDE SEQUENCE [LARGE SCALE GENOMIC DNA]</scope>
    <source>
        <strain evidence="2 3">H3C3</strain>
    </source>
</reference>